<gene>
    <name evidence="1" type="ORF">KME15_20245</name>
</gene>
<evidence type="ECO:0000313" key="1">
    <source>
        <dbReference type="EMBL" id="MBW4661014.1"/>
    </source>
</evidence>
<name>A0A951QFI9_9CYAN</name>
<proteinExistence type="predicted"/>
<dbReference type="AlphaFoldDB" id="A0A951QFI9"/>
<dbReference type="Proteomes" id="UP000757435">
    <property type="component" value="Unassembled WGS sequence"/>
</dbReference>
<dbReference type="EMBL" id="JAHHHD010000028">
    <property type="protein sequence ID" value="MBW4661014.1"/>
    <property type="molecule type" value="Genomic_DNA"/>
</dbReference>
<protein>
    <submittedName>
        <fullName evidence="1">Uncharacterized protein</fullName>
    </submittedName>
</protein>
<organism evidence="1 2">
    <name type="scientific">Drouetiella hepatica Uher 2000/2452</name>
    <dbReference type="NCBI Taxonomy" id="904376"/>
    <lineage>
        <taxon>Bacteria</taxon>
        <taxon>Bacillati</taxon>
        <taxon>Cyanobacteriota</taxon>
        <taxon>Cyanophyceae</taxon>
        <taxon>Oculatellales</taxon>
        <taxon>Oculatellaceae</taxon>
        <taxon>Drouetiella</taxon>
    </lineage>
</organism>
<reference evidence="1" key="1">
    <citation type="submission" date="2021-05" db="EMBL/GenBank/DDBJ databases">
        <authorList>
            <person name="Pietrasiak N."/>
            <person name="Ward R."/>
            <person name="Stajich J.E."/>
            <person name="Kurbessoian T."/>
        </authorList>
    </citation>
    <scope>NUCLEOTIDE SEQUENCE</scope>
    <source>
        <strain evidence="1">UHER 2000/2452</strain>
    </source>
</reference>
<evidence type="ECO:0000313" key="2">
    <source>
        <dbReference type="Proteomes" id="UP000757435"/>
    </source>
</evidence>
<reference evidence="1" key="2">
    <citation type="journal article" date="2022" name="Microbiol. Resour. Announc.">
        <title>Metagenome Sequencing to Explore Phylogenomics of Terrestrial Cyanobacteria.</title>
        <authorList>
            <person name="Ward R.D."/>
            <person name="Stajich J.E."/>
            <person name="Johansen J.R."/>
            <person name="Huntemann M."/>
            <person name="Clum A."/>
            <person name="Foster B."/>
            <person name="Foster B."/>
            <person name="Roux S."/>
            <person name="Palaniappan K."/>
            <person name="Varghese N."/>
            <person name="Mukherjee S."/>
            <person name="Reddy T.B.K."/>
            <person name="Daum C."/>
            <person name="Copeland A."/>
            <person name="Chen I.A."/>
            <person name="Ivanova N.N."/>
            <person name="Kyrpides N.C."/>
            <person name="Shapiro N."/>
            <person name="Eloe-Fadrosh E.A."/>
            <person name="Pietrasiak N."/>
        </authorList>
    </citation>
    <scope>NUCLEOTIDE SEQUENCE</scope>
    <source>
        <strain evidence="1">UHER 2000/2452</strain>
    </source>
</reference>
<comment type="caution">
    <text evidence="1">The sequence shown here is derived from an EMBL/GenBank/DDBJ whole genome shotgun (WGS) entry which is preliminary data.</text>
</comment>
<sequence>MNEPCPKCTATETIALIVPGGGIQTRCAECDRFLSWQELPKSIKKKGEK</sequence>
<accession>A0A951QFI9</accession>